<dbReference type="Proteomes" id="UP000276133">
    <property type="component" value="Unassembled WGS sequence"/>
</dbReference>
<protein>
    <submittedName>
        <fullName evidence="2">Uncharacterized protein</fullName>
    </submittedName>
</protein>
<dbReference type="EMBL" id="REGN01002483">
    <property type="protein sequence ID" value="RNA27873.1"/>
    <property type="molecule type" value="Genomic_DNA"/>
</dbReference>
<evidence type="ECO:0000256" key="1">
    <source>
        <dbReference type="SAM" id="MobiDB-lite"/>
    </source>
</evidence>
<reference evidence="2 3" key="1">
    <citation type="journal article" date="2018" name="Sci. Rep.">
        <title>Genomic signatures of local adaptation to the degree of environmental predictability in rotifers.</title>
        <authorList>
            <person name="Franch-Gras L."/>
            <person name="Hahn C."/>
            <person name="Garcia-Roger E.M."/>
            <person name="Carmona M.J."/>
            <person name="Serra M."/>
            <person name="Gomez A."/>
        </authorList>
    </citation>
    <scope>NUCLEOTIDE SEQUENCE [LARGE SCALE GENOMIC DNA]</scope>
    <source>
        <strain evidence="2">HYR1</strain>
    </source>
</reference>
<feature type="compositionally biased region" description="Low complexity" evidence="1">
    <location>
        <begin position="64"/>
        <end position="76"/>
    </location>
</feature>
<name>A0A3M7RWC1_BRAPC</name>
<feature type="region of interest" description="Disordered" evidence="1">
    <location>
        <begin position="57"/>
        <end position="76"/>
    </location>
</feature>
<comment type="caution">
    <text evidence="2">The sequence shown here is derived from an EMBL/GenBank/DDBJ whole genome shotgun (WGS) entry which is preliminary data.</text>
</comment>
<dbReference type="AlphaFoldDB" id="A0A3M7RWC1"/>
<gene>
    <name evidence="2" type="ORF">BpHYR1_043829</name>
</gene>
<evidence type="ECO:0000313" key="3">
    <source>
        <dbReference type="Proteomes" id="UP000276133"/>
    </source>
</evidence>
<sequence length="76" mass="8446">MSKVLNKIKLPANSNRLFELTALARLSKENRFFVALLTVQESSQGSFIECIEVGNENDSRKSIDSSGFSSSISYKL</sequence>
<keyword evidence="3" id="KW-1185">Reference proteome</keyword>
<organism evidence="2 3">
    <name type="scientific">Brachionus plicatilis</name>
    <name type="common">Marine rotifer</name>
    <name type="synonym">Brachionus muelleri</name>
    <dbReference type="NCBI Taxonomy" id="10195"/>
    <lineage>
        <taxon>Eukaryota</taxon>
        <taxon>Metazoa</taxon>
        <taxon>Spiralia</taxon>
        <taxon>Gnathifera</taxon>
        <taxon>Rotifera</taxon>
        <taxon>Eurotatoria</taxon>
        <taxon>Monogononta</taxon>
        <taxon>Pseudotrocha</taxon>
        <taxon>Ploima</taxon>
        <taxon>Brachionidae</taxon>
        <taxon>Brachionus</taxon>
    </lineage>
</organism>
<evidence type="ECO:0000313" key="2">
    <source>
        <dbReference type="EMBL" id="RNA27873.1"/>
    </source>
</evidence>
<proteinExistence type="predicted"/>
<accession>A0A3M7RWC1</accession>